<dbReference type="Gene3D" id="3.90.79.10">
    <property type="entry name" value="Nucleoside Triphosphate Pyrophosphohydrolase"/>
    <property type="match status" value="1"/>
</dbReference>
<dbReference type="PANTHER" id="PTHR43046">
    <property type="entry name" value="GDP-MANNOSE MANNOSYL HYDROLASE"/>
    <property type="match status" value="1"/>
</dbReference>
<evidence type="ECO:0000313" key="7">
    <source>
        <dbReference type="Proteomes" id="UP000011669"/>
    </source>
</evidence>
<dbReference type="SUPFAM" id="SSF55811">
    <property type="entry name" value="Nudix"/>
    <property type="match status" value="1"/>
</dbReference>
<name>M0MJ25_9EURY</name>
<dbReference type="EMBL" id="AOMD01000021">
    <property type="protein sequence ID" value="EMA44734.1"/>
    <property type="molecule type" value="Genomic_DNA"/>
</dbReference>
<keyword evidence="3" id="KW-0460">Magnesium</keyword>
<dbReference type="Proteomes" id="UP000011669">
    <property type="component" value="Unassembled WGS sequence"/>
</dbReference>
<dbReference type="PROSITE" id="PS51462">
    <property type="entry name" value="NUDIX"/>
    <property type="match status" value="1"/>
</dbReference>
<dbReference type="AlphaFoldDB" id="M0MJ25"/>
<evidence type="ECO:0000256" key="4">
    <source>
        <dbReference type="SAM" id="MobiDB-lite"/>
    </source>
</evidence>
<evidence type="ECO:0000313" key="6">
    <source>
        <dbReference type="EMBL" id="EMA44734.1"/>
    </source>
</evidence>
<proteinExistence type="predicted"/>
<sequence length="169" mass="18583">MDAAGRSEQWVENQLGRLTDEYDSSSVHQTSWAVSAERYERIAGVAANERAAAGVRVTNADDEVLLVRDRRDEWAAPRGRVEPDESLETGAIRNVREATGVECAIEDVERISIVGVGDETDRDRSSIYCLVVLFAGSCGPDERVDPAETPVRWRRSRPTDGLDPGVLAI</sequence>
<protein>
    <recommendedName>
        <fullName evidence="5">Nudix hydrolase domain-containing protein</fullName>
    </recommendedName>
</protein>
<dbReference type="OrthoDB" id="234635at2157"/>
<evidence type="ECO:0000256" key="1">
    <source>
        <dbReference type="ARBA" id="ARBA00001946"/>
    </source>
</evidence>
<evidence type="ECO:0000256" key="3">
    <source>
        <dbReference type="ARBA" id="ARBA00022842"/>
    </source>
</evidence>
<gene>
    <name evidence="6" type="ORF">C449_08754</name>
</gene>
<keyword evidence="7" id="KW-1185">Reference proteome</keyword>
<organism evidence="6 7">
    <name type="scientific">Halococcus saccharolyticus DSM 5350</name>
    <dbReference type="NCBI Taxonomy" id="1227455"/>
    <lineage>
        <taxon>Archaea</taxon>
        <taxon>Methanobacteriati</taxon>
        <taxon>Methanobacteriota</taxon>
        <taxon>Stenosarchaea group</taxon>
        <taxon>Halobacteria</taxon>
        <taxon>Halobacteriales</taxon>
        <taxon>Halococcaceae</taxon>
        <taxon>Halococcus</taxon>
    </lineage>
</organism>
<keyword evidence="2" id="KW-0378">Hydrolase</keyword>
<dbReference type="PANTHER" id="PTHR43046:SF12">
    <property type="entry name" value="GDP-MANNOSE MANNOSYL HYDROLASE"/>
    <property type="match status" value="1"/>
</dbReference>
<dbReference type="GO" id="GO:0016787">
    <property type="term" value="F:hydrolase activity"/>
    <property type="evidence" value="ECO:0007669"/>
    <property type="project" value="UniProtKB-KW"/>
</dbReference>
<dbReference type="RefSeq" id="WP_006077604.1">
    <property type="nucleotide sequence ID" value="NZ_AOMD01000021.1"/>
</dbReference>
<feature type="domain" description="Nudix hydrolase" evidence="5">
    <location>
        <begin position="48"/>
        <end position="169"/>
    </location>
</feature>
<reference evidence="6 7" key="1">
    <citation type="journal article" date="2014" name="PLoS Genet.">
        <title>Phylogenetically driven sequencing of extremely halophilic archaea reveals strategies for static and dynamic osmo-response.</title>
        <authorList>
            <person name="Becker E.A."/>
            <person name="Seitzer P.M."/>
            <person name="Tritt A."/>
            <person name="Larsen D."/>
            <person name="Krusor M."/>
            <person name="Yao A.I."/>
            <person name="Wu D."/>
            <person name="Madern D."/>
            <person name="Eisen J.A."/>
            <person name="Darling A.E."/>
            <person name="Facciotti M.T."/>
        </authorList>
    </citation>
    <scope>NUCLEOTIDE SEQUENCE [LARGE SCALE GENOMIC DNA]</scope>
    <source>
        <strain evidence="6 7">DSM 5350</strain>
    </source>
</reference>
<evidence type="ECO:0000259" key="5">
    <source>
        <dbReference type="PROSITE" id="PS51462"/>
    </source>
</evidence>
<comment type="cofactor">
    <cofactor evidence="1">
        <name>Mg(2+)</name>
        <dbReference type="ChEBI" id="CHEBI:18420"/>
    </cofactor>
</comment>
<feature type="region of interest" description="Disordered" evidence="4">
    <location>
        <begin position="144"/>
        <end position="169"/>
    </location>
</feature>
<comment type="caution">
    <text evidence="6">The sequence shown here is derived from an EMBL/GenBank/DDBJ whole genome shotgun (WGS) entry which is preliminary data.</text>
</comment>
<evidence type="ECO:0000256" key="2">
    <source>
        <dbReference type="ARBA" id="ARBA00022801"/>
    </source>
</evidence>
<dbReference type="InterPro" id="IPR000086">
    <property type="entry name" value="NUDIX_hydrolase_dom"/>
</dbReference>
<dbReference type="InParanoid" id="M0MJ25"/>
<dbReference type="PATRIC" id="fig|1227455.4.peg.1792"/>
<accession>M0MJ25</accession>
<dbReference type="STRING" id="1227455.C449_08754"/>
<dbReference type="InterPro" id="IPR015797">
    <property type="entry name" value="NUDIX_hydrolase-like_dom_sf"/>
</dbReference>
<dbReference type="Pfam" id="PF00293">
    <property type="entry name" value="NUDIX"/>
    <property type="match status" value="1"/>
</dbReference>